<dbReference type="Pfam" id="PF00534">
    <property type="entry name" value="Glycos_transf_1"/>
    <property type="match status" value="1"/>
</dbReference>
<evidence type="ECO:0000313" key="4">
    <source>
        <dbReference type="Proteomes" id="UP001143400"/>
    </source>
</evidence>
<dbReference type="CDD" id="cd03809">
    <property type="entry name" value="GT4_MtfB-like"/>
    <property type="match status" value="1"/>
</dbReference>
<dbReference type="AlphaFoldDB" id="A0A9W6MTX7"/>
<accession>A0A9W6MTX7</accession>
<organism evidence="3 4">
    <name type="scientific">Methylopila capsulata</name>
    <dbReference type="NCBI Taxonomy" id="61654"/>
    <lineage>
        <taxon>Bacteria</taxon>
        <taxon>Pseudomonadati</taxon>
        <taxon>Pseudomonadota</taxon>
        <taxon>Alphaproteobacteria</taxon>
        <taxon>Hyphomicrobiales</taxon>
        <taxon>Methylopilaceae</taxon>
        <taxon>Methylopila</taxon>
    </lineage>
</organism>
<feature type="domain" description="Glycosyl transferase family 1" evidence="2">
    <location>
        <begin position="248"/>
        <end position="371"/>
    </location>
</feature>
<keyword evidence="1" id="KW-0808">Transferase</keyword>
<comment type="caution">
    <text evidence="3">The sequence shown here is derived from an EMBL/GenBank/DDBJ whole genome shotgun (WGS) entry which is preliminary data.</text>
</comment>
<dbReference type="EMBL" id="BSFF01000010">
    <property type="protein sequence ID" value="GLK57687.1"/>
    <property type="molecule type" value="Genomic_DNA"/>
</dbReference>
<dbReference type="SUPFAM" id="SSF53756">
    <property type="entry name" value="UDP-Glycosyltransferase/glycogen phosphorylase"/>
    <property type="match status" value="1"/>
</dbReference>
<reference evidence="3" key="1">
    <citation type="journal article" date="2014" name="Int. J. Syst. Evol. Microbiol.">
        <title>Complete genome sequence of Corynebacterium casei LMG S-19264T (=DSM 44701T), isolated from a smear-ripened cheese.</title>
        <authorList>
            <consortium name="US DOE Joint Genome Institute (JGI-PGF)"/>
            <person name="Walter F."/>
            <person name="Albersmeier A."/>
            <person name="Kalinowski J."/>
            <person name="Ruckert C."/>
        </authorList>
    </citation>
    <scope>NUCLEOTIDE SEQUENCE</scope>
    <source>
        <strain evidence="3">VKM B-1606</strain>
    </source>
</reference>
<dbReference type="Proteomes" id="UP001143400">
    <property type="component" value="Unassembled WGS sequence"/>
</dbReference>
<dbReference type="GO" id="GO:0016757">
    <property type="term" value="F:glycosyltransferase activity"/>
    <property type="evidence" value="ECO:0007669"/>
    <property type="project" value="InterPro"/>
</dbReference>
<protein>
    <recommendedName>
        <fullName evidence="2">Glycosyl transferase family 1 domain-containing protein</fullName>
    </recommendedName>
</protein>
<evidence type="ECO:0000256" key="1">
    <source>
        <dbReference type="ARBA" id="ARBA00022679"/>
    </source>
</evidence>
<name>A0A9W6MTX7_9HYPH</name>
<dbReference type="PANTHER" id="PTHR46401">
    <property type="entry name" value="GLYCOSYLTRANSFERASE WBBK-RELATED"/>
    <property type="match status" value="1"/>
</dbReference>
<dbReference type="Gene3D" id="3.40.50.2000">
    <property type="entry name" value="Glycogen Phosphorylase B"/>
    <property type="match status" value="1"/>
</dbReference>
<evidence type="ECO:0000259" key="2">
    <source>
        <dbReference type="Pfam" id="PF00534"/>
    </source>
</evidence>
<gene>
    <name evidence="3" type="ORF">GCM10008170_37070</name>
</gene>
<proteinExistence type="predicted"/>
<evidence type="ECO:0000313" key="3">
    <source>
        <dbReference type="EMBL" id="GLK57687.1"/>
    </source>
</evidence>
<dbReference type="InterPro" id="IPR001296">
    <property type="entry name" value="Glyco_trans_1"/>
</dbReference>
<reference evidence="3" key="2">
    <citation type="submission" date="2023-01" db="EMBL/GenBank/DDBJ databases">
        <authorList>
            <person name="Sun Q."/>
            <person name="Evtushenko L."/>
        </authorList>
    </citation>
    <scope>NUCLEOTIDE SEQUENCE</scope>
    <source>
        <strain evidence="3">VKM B-1606</strain>
    </source>
</reference>
<sequence>MNIIFDITRLLRRSSAFTPTGIDRVELAYARHLREHYPEEAHFIGRLRSRPWRLNPDACHSFIETLTTRWEMSNELASRSEISRLENFLEIQPNALAAGMEEPIRRSSIPALAPSLPVLLSPLSLWPDRACRRFNKGAVYLNVSHEGLIARRDVSRLVEVRNLLPIYLVHDLIPISHPEYARPGDREKHEARMRTVLNSAVATLTNSEHTSQMLSEFATLHGLNLAPTVVSPLGVEQKFHDPVDLPPIDTPYFVMIGTIEPRKNHLTILHLWRHLAETSPVVPKLIVIGRRGWENENVIDIMERCDALSPHVIECNRLPDQLLRHLMANARAVLMPSFAEGYGLPLAEALTMGAPAICSDLSVFREIAHDAPDYISPIDGAEWMRSIVDYAKPDSERRAAQIERLAHFKPPTWEKHFAALDHLIELVHSTSQRSATAIRPGKYRTPSPVPGSAVAARMRKNIAELIASEDAA</sequence>
<dbReference type="PANTHER" id="PTHR46401:SF2">
    <property type="entry name" value="GLYCOSYLTRANSFERASE WBBK-RELATED"/>
    <property type="match status" value="1"/>
</dbReference>